<dbReference type="eggNOG" id="COG1487">
    <property type="taxonomic scope" value="Bacteria"/>
</dbReference>
<evidence type="ECO:0000256" key="7">
    <source>
        <dbReference type="ARBA" id="ARBA00038093"/>
    </source>
</evidence>
<organism evidence="10 11">
    <name type="scientific">Thermobispora bispora (strain ATCC 19993 / DSM 43833 / CBS 139.67 / JCM 10125 / KCTC 9307 / NBRC 14880 / R51)</name>
    <dbReference type="NCBI Taxonomy" id="469371"/>
    <lineage>
        <taxon>Bacteria</taxon>
        <taxon>Bacillati</taxon>
        <taxon>Actinomycetota</taxon>
        <taxon>Actinomycetes</taxon>
        <taxon>Streptosporangiales</taxon>
        <taxon>Streptosporangiaceae</taxon>
        <taxon>Thermobispora</taxon>
    </lineage>
</organism>
<dbReference type="Gene3D" id="3.40.50.1010">
    <property type="entry name" value="5'-nuclease"/>
    <property type="match status" value="1"/>
</dbReference>
<dbReference type="OrthoDB" id="9799448at2"/>
<comment type="similarity">
    <text evidence="7 8">Belongs to the PINc/VapC protein family.</text>
</comment>
<dbReference type="KEGG" id="tbi:Tbis_0012"/>
<keyword evidence="6 8" id="KW-0460">Magnesium</keyword>
<evidence type="ECO:0000256" key="2">
    <source>
        <dbReference type="ARBA" id="ARBA00022649"/>
    </source>
</evidence>
<feature type="domain" description="PIN" evidence="9">
    <location>
        <begin position="4"/>
        <end position="126"/>
    </location>
</feature>
<dbReference type="RefSeq" id="WP_013130282.1">
    <property type="nucleotide sequence ID" value="NC_014165.1"/>
</dbReference>
<dbReference type="CDD" id="cd18749">
    <property type="entry name" value="PIN_VapC4-5_FitB-like"/>
    <property type="match status" value="1"/>
</dbReference>
<sequence>MRYVFVDTDVFSYLWQGVNVERYRRHLEGVIPALSFASVGELYYGAAKKGWGAKKLQSLEEAIRRYLIAPYHEDIARLWGTLRARAAAQGHALGAPQQANDLWVCATAIYYDAPLLTGNHRHFANFPGLSLLV</sequence>
<evidence type="ECO:0000256" key="3">
    <source>
        <dbReference type="ARBA" id="ARBA00022722"/>
    </source>
</evidence>
<dbReference type="Pfam" id="PF01850">
    <property type="entry name" value="PIN"/>
    <property type="match status" value="1"/>
</dbReference>
<dbReference type="InterPro" id="IPR002716">
    <property type="entry name" value="PIN_dom"/>
</dbReference>
<dbReference type="GO" id="GO:0004540">
    <property type="term" value="F:RNA nuclease activity"/>
    <property type="evidence" value="ECO:0007669"/>
    <property type="project" value="InterPro"/>
</dbReference>
<feature type="binding site" evidence="8">
    <location>
        <position position="7"/>
    </location>
    <ligand>
        <name>Mg(2+)</name>
        <dbReference type="ChEBI" id="CHEBI:18420"/>
    </ligand>
</feature>
<dbReference type="InterPro" id="IPR029060">
    <property type="entry name" value="PIN-like_dom_sf"/>
</dbReference>
<keyword evidence="11" id="KW-1185">Reference proteome</keyword>
<dbReference type="PANTHER" id="PTHR33653">
    <property type="entry name" value="RIBONUCLEASE VAPC2"/>
    <property type="match status" value="1"/>
</dbReference>
<keyword evidence="8" id="KW-0800">Toxin</keyword>
<evidence type="ECO:0000256" key="5">
    <source>
        <dbReference type="ARBA" id="ARBA00022801"/>
    </source>
</evidence>
<dbReference type="GO" id="GO:0016787">
    <property type="term" value="F:hydrolase activity"/>
    <property type="evidence" value="ECO:0007669"/>
    <property type="project" value="UniProtKB-KW"/>
</dbReference>
<dbReference type="GO" id="GO:0090729">
    <property type="term" value="F:toxin activity"/>
    <property type="evidence" value="ECO:0007669"/>
    <property type="project" value="UniProtKB-KW"/>
</dbReference>
<gene>
    <name evidence="8" type="primary">vapC</name>
    <name evidence="10" type="ordered locus">Tbis_0012</name>
</gene>
<dbReference type="InterPro" id="IPR050556">
    <property type="entry name" value="Type_II_TA_system_RNase"/>
</dbReference>
<keyword evidence="3 8" id="KW-0540">Nuclease</keyword>
<evidence type="ECO:0000313" key="11">
    <source>
        <dbReference type="Proteomes" id="UP000006640"/>
    </source>
</evidence>
<dbReference type="EC" id="3.1.-.-" evidence="8"/>
<evidence type="ECO:0000256" key="4">
    <source>
        <dbReference type="ARBA" id="ARBA00022723"/>
    </source>
</evidence>
<reference evidence="10 11" key="1">
    <citation type="submission" date="2010-01" db="EMBL/GenBank/DDBJ databases">
        <title>The complete genome of Thermobispora bispora DSM 43833.</title>
        <authorList>
            <consortium name="US DOE Joint Genome Institute (JGI-PGF)"/>
            <person name="Lucas S."/>
            <person name="Copeland A."/>
            <person name="Lapidus A."/>
            <person name="Glavina del Rio T."/>
            <person name="Dalin E."/>
            <person name="Tice H."/>
            <person name="Bruce D."/>
            <person name="Goodwin L."/>
            <person name="Pitluck S."/>
            <person name="Kyrpides N."/>
            <person name="Mavromatis K."/>
            <person name="Ivanova N."/>
            <person name="Mikhailova N."/>
            <person name="Chertkov O."/>
            <person name="Brettin T."/>
            <person name="Detter J.C."/>
            <person name="Han C."/>
            <person name="Larimer F."/>
            <person name="Land M."/>
            <person name="Hauser L."/>
            <person name="Markowitz V."/>
            <person name="Cheng J.-F."/>
            <person name="Hugenholtz P."/>
            <person name="Woyke T."/>
            <person name="Wu D."/>
            <person name="Jando M."/>
            <person name="Schneider S."/>
            <person name="Klenk H.-P."/>
            <person name="Eisen J.A."/>
        </authorList>
    </citation>
    <scope>NUCLEOTIDE SEQUENCE [LARGE SCALE GENOMIC DNA]</scope>
    <source>
        <strain evidence="11">ATCC 19993 / DSM 43833 / CBS 139.67 / JCM 10125 / KCTC 9307 / NBRC 14880 / R51</strain>
    </source>
</reference>
<evidence type="ECO:0000256" key="8">
    <source>
        <dbReference type="HAMAP-Rule" id="MF_00265"/>
    </source>
</evidence>
<dbReference type="HAMAP" id="MF_00265">
    <property type="entry name" value="VapC_Nob1"/>
    <property type="match status" value="1"/>
</dbReference>
<accession>D6Y214</accession>
<dbReference type="HOGENOM" id="CLU_118482_3_3_11"/>
<keyword evidence="2 8" id="KW-1277">Toxin-antitoxin system</keyword>
<evidence type="ECO:0000256" key="6">
    <source>
        <dbReference type="ARBA" id="ARBA00022842"/>
    </source>
</evidence>
<comment type="cofactor">
    <cofactor evidence="1 8">
        <name>Mg(2+)</name>
        <dbReference type="ChEBI" id="CHEBI:18420"/>
    </cofactor>
</comment>
<dbReference type="Proteomes" id="UP000006640">
    <property type="component" value="Chromosome"/>
</dbReference>
<dbReference type="InterPro" id="IPR022907">
    <property type="entry name" value="VapC_family"/>
</dbReference>
<evidence type="ECO:0000259" key="9">
    <source>
        <dbReference type="Pfam" id="PF01850"/>
    </source>
</evidence>
<protein>
    <recommendedName>
        <fullName evidence="8">Ribonuclease VapC</fullName>
        <shortName evidence="8">RNase VapC</shortName>
        <ecNumber evidence="8">3.1.-.-</ecNumber>
    </recommendedName>
    <alternativeName>
        <fullName evidence="8">Toxin VapC</fullName>
    </alternativeName>
</protein>
<dbReference type="AlphaFoldDB" id="D6Y214"/>
<dbReference type="EMBL" id="CP001874">
    <property type="protein sequence ID" value="ADG86749.1"/>
    <property type="molecule type" value="Genomic_DNA"/>
</dbReference>
<evidence type="ECO:0000313" key="10">
    <source>
        <dbReference type="EMBL" id="ADG86749.1"/>
    </source>
</evidence>
<dbReference type="PANTHER" id="PTHR33653:SF1">
    <property type="entry name" value="RIBONUCLEASE VAPC2"/>
    <property type="match status" value="1"/>
</dbReference>
<dbReference type="SUPFAM" id="SSF88723">
    <property type="entry name" value="PIN domain-like"/>
    <property type="match status" value="1"/>
</dbReference>
<keyword evidence="4 8" id="KW-0479">Metal-binding</keyword>
<keyword evidence="5 8" id="KW-0378">Hydrolase</keyword>
<name>D6Y214_THEBD</name>
<feature type="binding site" evidence="8">
    <location>
        <position position="101"/>
    </location>
    <ligand>
        <name>Mg(2+)</name>
        <dbReference type="ChEBI" id="CHEBI:18420"/>
    </ligand>
</feature>
<comment type="function">
    <text evidence="8">Toxic component of a toxin-antitoxin (TA) system. An RNase.</text>
</comment>
<dbReference type="GO" id="GO:0000287">
    <property type="term" value="F:magnesium ion binding"/>
    <property type="evidence" value="ECO:0007669"/>
    <property type="project" value="UniProtKB-UniRule"/>
</dbReference>
<evidence type="ECO:0000256" key="1">
    <source>
        <dbReference type="ARBA" id="ARBA00001946"/>
    </source>
</evidence>
<proteinExistence type="inferred from homology"/>